<feature type="repeat" description="WD" evidence="15">
    <location>
        <begin position="366"/>
        <end position="408"/>
    </location>
</feature>
<dbReference type="AlphaFoldDB" id="A0A1S3JD55"/>
<dbReference type="GO" id="GO:0003684">
    <property type="term" value="F:damaged DNA binding"/>
    <property type="evidence" value="ECO:0007669"/>
    <property type="project" value="InterPro"/>
</dbReference>
<evidence type="ECO:0000256" key="2">
    <source>
        <dbReference type="ARBA" id="ARBA00004286"/>
    </source>
</evidence>
<feature type="compositionally biased region" description="Basic residues" evidence="16">
    <location>
        <begin position="604"/>
        <end position="613"/>
    </location>
</feature>
<evidence type="ECO:0000256" key="6">
    <source>
        <dbReference type="ARBA" id="ARBA00022454"/>
    </source>
</evidence>
<dbReference type="PROSITE" id="PS50082">
    <property type="entry name" value="WD_REPEATS_2"/>
    <property type="match status" value="1"/>
</dbReference>
<dbReference type="InterPro" id="IPR033312">
    <property type="entry name" value="DDB2"/>
</dbReference>
<keyword evidence="13" id="KW-0539">Nucleus</keyword>
<sequence>MPFYVCDLAAEVGRVVMSSKSTSKGKRKRKQDGPDPCPPSTGHQSSSRTRTLRQRKDIDYNENISTTKVQAISETNIGETVHILKTEKVRKVEENTSKKKERKSKNSSTVKDEKLKVTNQTETAAEIDRKRCMKSSDEDQIQNNQEKHLLDQSDQLQNKLESDYISPTLMPFSPNFNERTKFPLFQPSVPHFTNTNNFINHILQRSLGNNSSVKKSVHQQIIDRVTDLELYRTGSPFERRVTAIEWHPSWPHIVAVGDKGGEIILWDINNVSNDYFIPGMGPGGSIQAMKFWPRDDRRVVTASIDGTVTLQDFEGKHRQIILDTMNCHDFWYCSLDVNKRRSLLVAGENSGKLALTSLEGKKVFEARLHKGKITHCEFSPREDWLLCTASIDHTVQFWDLRMLKDRKSTLQTINHEKGVNSAYFSLTDSCRLLTTDQHSAIKVFSAPLWELETTIVHPHRQFQHLTPIKAHWHPLQDLIVVGRYPDPNFPGFTTREPRSIDFFEASTGKLVYQLYDPAAPGIVSLNKFNSQGDVLCSGMGRSILIWTDKHIIASKKDSLMTDMKKSALGQANYPRSRSSANRSRPSNPTKVKKESKDKTSAQKVKMKMKNSKK</sequence>
<evidence type="ECO:0000256" key="16">
    <source>
        <dbReference type="SAM" id="MobiDB-lite"/>
    </source>
</evidence>
<evidence type="ECO:0000256" key="3">
    <source>
        <dbReference type="ARBA" id="ARBA00004906"/>
    </source>
</evidence>
<evidence type="ECO:0000256" key="5">
    <source>
        <dbReference type="ARBA" id="ARBA00014580"/>
    </source>
</evidence>
<dbReference type="STRING" id="7574.A0A1S3JD55"/>
<keyword evidence="11" id="KW-0238">DNA-binding</keyword>
<feature type="region of interest" description="Disordered" evidence="16">
    <location>
        <begin position="15"/>
        <end position="61"/>
    </location>
</feature>
<dbReference type="GeneID" id="106171869"/>
<dbReference type="Gene3D" id="2.130.10.10">
    <property type="entry name" value="YVTN repeat-like/Quinoprotein amine dehydrogenase"/>
    <property type="match status" value="1"/>
</dbReference>
<protein>
    <recommendedName>
        <fullName evidence="5">DNA damage-binding protein 2</fullName>
    </recommendedName>
    <alternativeName>
        <fullName evidence="14">Damage-specific DNA-binding protein 2</fullName>
    </alternativeName>
</protein>
<accession>A0A1S3JD55</accession>
<organism evidence="17 18">
    <name type="scientific">Lingula anatina</name>
    <name type="common">Brachiopod</name>
    <name type="synonym">Lingula unguis</name>
    <dbReference type="NCBI Taxonomy" id="7574"/>
    <lineage>
        <taxon>Eukaryota</taxon>
        <taxon>Metazoa</taxon>
        <taxon>Spiralia</taxon>
        <taxon>Lophotrochozoa</taxon>
        <taxon>Brachiopoda</taxon>
        <taxon>Linguliformea</taxon>
        <taxon>Lingulata</taxon>
        <taxon>Lingulida</taxon>
        <taxon>Linguloidea</taxon>
        <taxon>Lingulidae</taxon>
        <taxon>Lingula</taxon>
    </lineage>
</organism>
<keyword evidence="10" id="KW-0833">Ubl conjugation pathway</keyword>
<keyword evidence="7 15" id="KW-0853">WD repeat</keyword>
<evidence type="ECO:0000256" key="14">
    <source>
        <dbReference type="ARBA" id="ARBA00031670"/>
    </source>
</evidence>
<evidence type="ECO:0000256" key="7">
    <source>
        <dbReference type="ARBA" id="ARBA00022574"/>
    </source>
</evidence>
<dbReference type="Pfam" id="PF00400">
    <property type="entry name" value="WD40"/>
    <property type="match status" value="1"/>
</dbReference>
<dbReference type="GO" id="GO:0005694">
    <property type="term" value="C:chromosome"/>
    <property type="evidence" value="ECO:0007669"/>
    <property type="project" value="UniProtKB-SubCell"/>
</dbReference>
<gene>
    <name evidence="18" type="primary">LOC106171869</name>
</gene>
<evidence type="ECO:0000256" key="4">
    <source>
        <dbReference type="ARBA" id="ARBA00005434"/>
    </source>
</evidence>
<keyword evidence="12" id="KW-0234">DNA repair</keyword>
<keyword evidence="8" id="KW-0677">Repeat</keyword>
<dbReference type="InParanoid" id="A0A1S3JD55"/>
<dbReference type="PANTHER" id="PTHR15169:SF0">
    <property type="entry name" value="DNA DAMAGE-BINDING PROTEIN 2"/>
    <property type="match status" value="1"/>
</dbReference>
<comment type="subcellular location">
    <subcellularLocation>
        <location evidence="2">Chromosome</location>
    </subcellularLocation>
    <subcellularLocation>
        <location evidence="1">Nucleus</location>
    </subcellularLocation>
</comment>
<feature type="region of interest" description="Disordered" evidence="16">
    <location>
        <begin position="565"/>
        <end position="613"/>
    </location>
</feature>
<keyword evidence="17" id="KW-1185">Reference proteome</keyword>
<dbReference type="InterPro" id="IPR019775">
    <property type="entry name" value="WD40_repeat_CS"/>
</dbReference>
<feature type="compositionally biased region" description="Low complexity" evidence="16">
    <location>
        <begin position="571"/>
        <end position="588"/>
    </location>
</feature>
<evidence type="ECO:0000256" key="10">
    <source>
        <dbReference type="ARBA" id="ARBA00022786"/>
    </source>
</evidence>
<reference evidence="18" key="1">
    <citation type="submission" date="2025-08" db="UniProtKB">
        <authorList>
            <consortium name="RefSeq"/>
        </authorList>
    </citation>
    <scope>IDENTIFICATION</scope>
    <source>
        <tissue evidence="18">Gonads</tissue>
    </source>
</reference>
<dbReference type="InterPro" id="IPR015943">
    <property type="entry name" value="WD40/YVTN_repeat-like_dom_sf"/>
</dbReference>
<dbReference type="GO" id="GO:0080008">
    <property type="term" value="C:Cul4-RING E3 ubiquitin ligase complex"/>
    <property type="evidence" value="ECO:0007669"/>
    <property type="project" value="InterPro"/>
</dbReference>
<evidence type="ECO:0000256" key="11">
    <source>
        <dbReference type="ARBA" id="ARBA00023125"/>
    </source>
</evidence>
<evidence type="ECO:0000256" key="15">
    <source>
        <dbReference type="PROSITE-ProRule" id="PRU00221"/>
    </source>
</evidence>
<evidence type="ECO:0000256" key="13">
    <source>
        <dbReference type="ARBA" id="ARBA00023242"/>
    </source>
</evidence>
<proteinExistence type="inferred from homology"/>
<feature type="region of interest" description="Disordered" evidence="16">
    <location>
        <begin position="91"/>
        <end position="122"/>
    </location>
</feature>
<dbReference type="Proteomes" id="UP000085678">
    <property type="component" value="Unplaced"/>
</dbReference>
<keyword evidence="9" id="KW-0227">DNA damage</keyword>
<name>A0A1S3JD55_LINAN</name>
<dbReference type="FunFam" id="2.130.10.10:FF:000161">
    <property type="entry name" value="DNA damage-binding protein 2"/>
    <property type="match status" value="1"/>
</dbReference>
<comment type="similarity">
    <text evidence="4">Belongs to the WD repeat DDB2/WDR76 family.</text>
</comment>
<dbReference type="PROSITE" id="PS00678">
    <property type="entry name" value="WD_REPEATS_1"/>
    <property type="match status" value="1"/>
</dbReference>
<comment type="pathway">
    <text evidence="3">Protein modification; protein ubiquitination.</text>
</comment>
<dbReference type="RefSeq" id="XP_013407819.1">
    <property type="nucleotide sequence ID" value="XM_013552365.1"/>
</dbReference>
<dbReference type="SUPFAM" id="SSF50978">
    <property type="entry name" value="WD40 repeat-like"/>
    <property type="match status" value="1"/>
</dbReference>
<dbReference type="GO" id="GO:0005634">
    <property type="term" value="C:nucleus"/>
    <property type="evidence" value="ECO:0007669"/>
    <property type="project" value="UniProtKB-SubCell"/>
</dbReference>
<evidence type="ECO:0000256" key="9">
    <source>
        <dbReference type="ARBA" id="ARBA00022763"/>
    </source>
</evidence>
<dbReference type="GO" id="GO:0006281">
    <property type="term" value="P:DNA repair"/>
    <property type="evidence" value="ECO:0007669"/>
    <property type="project" value="UniProtKB-KW"/>
</dbReference>
<dbReference type="InterPro" id="IPR001680">
    <property type="entry name" value="WD40_rpt"/>
</dbReference>
<evidence type="ECO:0000256" key="1">
    <source>
        <dbReference type="ARBA" id="ARBA00004123"/>
    </source>
</evidence>
<evidence type="ECO:0000256" key="12">
    <source>
        <dbReference type="ARBA" id="ARBA00023204"/>
    </source>
</evidence>
<evidence type="ECO:0000313" key="17">
    <source>
        <dbReference type="Proteomes" id="UP000085678"/>
    </source>
</evidence>
<evidence type="ECO:0000313" key="18">
    <source>
        <dbReference type="RefSeq" id="XP_013407819.1"/>
    </source>
</evidence>
<dbReference type="GO" id="GO:0009411">
    <property type="term" value="P:response to UV"/>
    <property type="evidence" value="ECO:0007669"/>
    <property type="project" value="TreeGrafter"/>
</dbReference>
<evidence type="ECO:0000256" key="8">
    <source>
        <dbReference type="ARBA" id="ARBA00022737"/>
    </source>
</evidence>
<dbReference type="SMART" id="SM00320">
    <property type="entry name" value="WD40"/>
    <property type="match status" value="6"/>
</dbReference>
<dbReference type="InterPro" id="IPR036322">
    <property type="entry name" value="WD40_repeat_dom_sf"/>
</dbReference>
<dbReference type="OrthoDB" id="9890280at2759"/>
<dbReference type="PANTHER" id="PTHR15169">
    <property type="entry name" value="DAMAGE-SPECIFIC DNA BINDING PROTEIN 2"/>
    <property type="match status" value="1"/>
</dbReference>
<keyword evidence="6" id="KW-0158">Chromosome</keyword>
<feature type="compositionally biased region" description="Basic and acidic residues" evidence="16">
    <location>
        <begin position="591"/>
        <end position="600"/>
    </location>
</feature>